<accession>A0A343JBQ9</accession>
<dbReference type="SMART" id="SM00332">
    <property type="entry name" value="PP2Cc"/>
    <property type="match status" value="1"/>
</dbReference>
<organism evidence="2 3">
    <name type="scientific">Clostridium isatidis</name>
    <dbReference type="NCBI Taxonomy" id="182773"/>
    <lineage>
        <taxon>Bacteria</taxon>
        <taxon>Bacillati</taxon>
        <taxon>Bacillota</taxon>
        <taxon>Clostridia</taxon>
        <taxon>Eubacteriales</taxon>
        <taxon>Clostridiaceae</taxon>
        <taxon>Clostridium</taxon>
    </lineage>
</organism>
<proteinExistence type="predicted"/>
<evidence type="ECO:0000313" key="2">
    <source>
        <dbReference type="EMBL" id="ASW42967.1"/>
    </source>
</evidence>
<dbReference type="PROSITE" id="PS51746">
    <property type="entry name" value="PPM_2"/>
    <property type="match status" value="1"/>
</dbReference>
<reference evidence="2 3" key="1">
    <citation type="submission" date="2016-08" db="EMBL/GenBank/DDBJ databases">
        <title>Complete Genome Sequence Of The Indigo Reducing Clostridium isatidis DSM15098.</title>
        <authorList>
            <person name="Little G.T."/>
            <person name="Minton N.P."/>
        </authorList>
    </citation>
    <scope>NUCLEOTIDE SEQUENCE [LARGE SCALE GENOMIC DNA]</scope>
    <source>
        <strain evidence="2 3">DSM 15098</strain>
    </source>
</reference>
<dbReference type="OrthoDB" id="9801841at2"/>
<dbReference type="PANTHER" id="PTHR13832">
    <property type="entry name" value="PROTEIN PHOSPHATASE 2C"/>
    <property type="match status" value="1"/>
</dbReference>
<dbReference type="KEGG" id="cia:BEN51_05620"/>
<dbReference type="GO" id="GO:0004722">
    <property type="term" value="F:protein serine/threonine phosphatase activity"/>
    <property type="evidence" value="ECO:0007669"/>
    <property type="project" value="InterPro"/>
</dbReference>
<dbReference type="AlphaFoldDB" id="A0A343JBQ9"/>
<dbReference type="EMBL" id="CP016786">
    <property type="protein sequence ID" value="ASW42967.1"/>
    <property type="molecule type" value="Genomic_DNA"/>
</dbReference>
<dbReference type="Proteomes" id="UP000264883">
    <property type="component" value="Chromosome"/>
</dbReference>
<dbReference type="PANTHER" id="PTHR13832:SF860">
    <property type="entry name" value="PROTEIN PHOSPHATASE PHPP"/>
    <property type="match status" value="1"/>
</dbReference>
<dbReference type="CDD" id="cd00143">
    <property type="entry name" value="PP2Cc"/>
    <property type="match status" value="1"/>
</dbReference>
<dbReference type="SUPFAM" id="SSF81606">
    <property type="entry name" value="PP2C-like"/>
    <property type="match status" value="1"/>
</dbReference>
<dbReference type="RefSeq" id="WP_119865107.1">
    <property type="nucleotide sequence ID" value="NZ_CP016786.1"/>
</dbReference>
<gene>
    <name evidence="2" type="ORF">BEN51_05620</name>
</gene>
<dbReference type="InterPro" id="IPR001932">
    <property type="entry name" value="PPM-type_phosphatase-like_dom"/>
</dbReference>
<feature type="domain" description="PPM-type phosphatase" evidence="1">
    <location>
        <begin position="1"/>
        <end position="237"/>
    </location>
</feature>
<evidence type="ECO:0000259" key="1">
    <source>
        <dbReference type="PROSITE" id="PS51746"/>
    </source>
</evidence>
<keyword evidence="3" id="KW-1185">Reference proteome</keyword>
<dbReference type="SMART" id="SM00331">
    <property type="entry name" value="PP2C_SIG"/>
    <property type="match status" value="1"/>
</dbReference>
<dbReference type="InterPro" id="IPR015655">
    <property type="entry name" value="PP2C"/>
</dbReference>
<dbReference type="Gene3D" id="3.60.40.10">
    <property type="entry name" value="PPM-type phosphatase domain"/>
    <property type="match status" value="1"/>
</dbReference>
<evidence type="ECO:0000313" key="3">
    <source>
        <dbReference type="Proteomes" id="UP000264883"/>
    </source>
</evidence>
<dbReference type="Pfam" id="PF13672">
    <property type="entry name" value="PP2C_2"/>
    <property type="match status" value="1"/>
</dbReference>
<dbReference type="NCBIfam" id="NF033484">
    <property type="entry name" value="Stp1_PP2C_phos"/>
    <property type="match status" value="1"/>
</dbReference>
<dbReference type="InterPro" id="IPR036457">
    <property type="entry name" value="PPM-type-like_dom_sf"/>
</dbReference>
<sequence length="239" mass="26496">MVGVKTDLGNIRSLNEDYFEFYENKDFKIYVVADGMGGHNAGEVASKTAGEALVEYIKNNYKNGKDKELLRSAIEYANKQVYDLAYKDSTYNGMGTTVVACYITEEFIQVANVGDSACFGIKDKEIYKITKDHSLVQELLDSGSISKEEAENHPNKNIITRAIGTDKKVDIDIFDIDKLQYNLFILCTDGLTNEVSLDEISKELAKDGDLQNICENLVSLAKKNGGRDNITVMLVGGEV</sequence>
<protein>
    <submittedName>
        <fullName evidence="2">Protein phosphatase</fullName>
    </submittedName>
</protein>
<name>A0A343JBQ9_9CLOT</name>